<dbReference type="KEGG" id="nli:G3M70_14510"/>
<protein>
    <submittedName>
        <fullName evidence="2">Efflux RND transporter permease subunit</fullName>
    </submittedName>
</protein>
<feature type="transmembrane region" description="Helical" evidence="1">
    <location>
        <begin position="12"/>
        <end position="34"/>
    </location>
</feature>
<dbReference type="SUPFAM" id="SSF82866">
    <property type="entry name" value="Multidrug efflux transporter AcrB transmembrane domain"/>
    <property type="match status" value="2"/>
</dbReference>
<feature type="transmembrane region" description="Helical" evidence="1">
    <location>
        <begin position="894"/>
        <end position="911"/>
    </location>
</feature>
<dbReference type="PANTHER" id="PTHR32063">
    <property type="match status" value="1"/>
</dbReference>
<feature type="transmembrane region" description="Helical" evidence="1">
    <location>
        <begin position="338"/>
        <end position="358"/>
    </location>
</feature>
<feature type="transmembrane region" description="Helical" evidence="1">
    <location>
        <begin position="948"/>
        <end position="970"/>
    </location>
</feature>
<dbReference type="Pfam" id="PF00873">
    <property type="entry name" value="ACR_tran"/>
    <property type="match status" value="1"/>
</dbReference>
<feature type="transmembrane region" description="Helical" evidence="1">
    <location>
        <begin position="365"/>
        <end position="385"/>
    </location>
</feature>
<feature type="transmembrane region" description="Helical" evidence="1">
    <location>
        <begin position="998"/>
        <end position="1019"/>
    </location>
</feature>
<feature type="transmembrane region" description="Helical" evidence="1">
    <location>
        <begin position="468"/>
        <end position="487"/>
    </location>
</feature>
<dbReference type="Gene3D" id="3.30.70.1430">
    <property type="entry name" value="Multidrug efflux transporter AcrB pore domain"/>
    <property type="match status" value="2"/>
</dbReference>
<feature type="transmembrane region" description="Helical" evidence="1">
    <location>
        <begin position="541"/>
        <end position="562"/>
    </location>
</feature>
<dbReference type="InterPro" id="IPR001036">
    <property type="entry name" value="Acrflvin-R"/>
</dbReference>
<dbReference type="AlphaFoldDB" id="A0A7T0BYU1"/>
<dbReference type="InterPro" id="IPR027463">
    <property type="entry name" value="AcrB_DN_DC_subdom"/>
</dbReference>
<evidence type="ECO:0000313" key="2">
    <source>
        <dbReference type="EMBL" id="QPJ63022.1"/>
    </source>
</evidence>
<keyword evidence="1" id="KW-1133">Transmembrane helix</keyword>
<feature type="transmembrane region" description="Helical" evidence="1">
    <location>
        <begin position="436"/>
        <end position="456"/>
    </location>
</feature>
<dbReference type="Gene3D" id="1.20.1640.10">
    <property type="entry name" value="Multidrug efflux transporter AcrB transmembrane domain"/>
    <property type="match status" value="2"/>
</dbReference>
<name>A0A7T0BYU1_9BACT</name>
<gene>
    <name evidence="2" type="ORF">G3M70_14510</name>
</gene>
<dbReference type="Gene3D" id="3.30.70.1320">
    <property type="entry name" value="Multidrug efflux transporter AcrB pore domain like"/>
    <property type="match status" value="1"/>
</dbReference>
<reference evidence="2 3" key="1">
    <citation type="submission" date="2020-02" db="EMBL/GenBank/DDBJ databases">
        <title>Genomic and physiological characterization of two novel Nitrospinaceae genera.</title>
        <authorList>
            <person name="Mueller A.J."/>
            <person name="Jung M.-Y."/>
            <person name="Strachan C.R."/>
            <person name="Herbold C.W."/>
            <person name="Kirkegaard R.H."/>
            <person name="Daims H."/>
        </authorList>
    </citation>
    <scope>NUCLEOTIDE SEQUENCE [LARGE SCALE GENOMIC DNA]</scope>
    <source>
        <strain evidence="2">EB</strain>
    </source>
</reference>
<evidence type="ECO:0000256" key="1">
    <source>
        <dbReference type="SAM" id="Phobius"/>
    </source>
</evidence>
<accession>A0A7T0BYU1</accession>
<proteinExistence type="predicted"/>
<dbReference type="PANTHER" id="PTHR32063:SF0">
    <property type="entry name" value="SWARMING MOTILITY PROTEIN SWRC"/>
    <property type="match status" value="1"/>
</dbReference>
<organism evidence="2 3">
    <name type="scientific">Candidatus Nitronauta litoralis</name>
    <dbReference type="NCBI Taxonomy" id="2705533"/>
    <lineage>
        <taxon>Bacteria</taxon>
        <taxon>Pseudomonadati</taxon>
        <taxon>Nitrospinota/Tectimicrobiota group</taxon>
        <taxon>Nitrospinota</taxon>
        <taxon>Nitrospinia</taxon>
        <taxon>Nitrospinales</taxon>
        <taxon>Nitrospinaceae</taxon>
        <taxon>Candidatus Nitronauta</taxon>
    </lineage>
</organism>
<keyword evidence="1" id="KW-0472">Membrane</keyword>
<sequence length="1071" mass="118642">MNIIGNSLKYGVTVAVGVILILMFGIMALLRVPIQLTPEISQPEISIRTFWPGASPEEIEREIIDKQEEQLESLVGLVEMESDSQTGRGEVYLEFQVGTNLQEALVRTANALQQVSDYPEDVDEPTIKTTNVSDRPIAWFVLQPLPEYKDKINVYQYRDFAENFIQARFQRVPGVSDSDVYGGSPAELQVIFDPNALAERGITVSFLRDTLRKQNQNISGGDLDEGKRRYIVRTTGEFKSPEDVKNIILTQLNGKPVYVKDVAEVKATHEELRDYVRHNGLPGISINARREIGSNILQVMGHLKETARGLNEKLLHPMGLQLVQTADKTDYIVRAIDMVQTNLIFGGVLAVVILLVFLRSLYSTLVVAFAIPISVIGSFIIVTLMGRTINVIMLAGMAFAVGMVLDASIIVLENIHRHHKMGEKPHMAALLGAKEVWGAILASTLTTLAVFIPILFVQEEVGQLFQDIAVAISASVVLSMTVSILVIPPLSNKLLTLEDQSKSGSSFFKKAFGHLFGLRWLGKNFASGTVGFINVLSRNRAIQGLVILALTIPPALLAWWLLPKTEYLPEGDQNVIIGFMIPPQGYNVGEMTRIGDQMEQSYRAYWEAMPGSVEESKLDGPAVRNFLFIGSRGRLFTVVKAKDPERAGELIAILDREFDRVPGMLSFSRQLSLFSSALSGSRGIEINFSGPDLVKLTDIARDSFYKLREILPGSRTRPNPGIELGQPQIQVKPRIKQLTELNMSSNELGYSVAALTDGVYADEVFLDPEKVDLPYLPREGIDLVLINKLQNEQKTQDLEQTMIHTPGNRTVPLKQVADIIHTVSTEKIRHFERQRAITLEVSPPKDIPLEEAIDRVKKQIIQPMVDDGTLSGDYKVELSGNADKLEQTREAMKGNFLLAIFITYLLLATLFQHWGYPLIIMLSVPMAAVGGVFGLALLNVFVTQPLDVLTMLGFIILVGVVVNNAILIVYKTLSNIREEGMPHDKAVLDSVRTRIRPIFMSTLTSIFGLLPLVVMPGAGSEIYRGIGVVILSGLLFSTIFTLFLIPALLDMSFQFSSHKQKTDTPDEVAVS</sequence>
<dbReference type="GO" id="GO:0042910">
    <property type="term" value="F:xenobiotic transmembrane transporter activity"/>
    <property type="evidence" value="ECO:0007669"/>
    <property type="project" value="TreeGrafter"/>
</dbReference>
<keyword evidence="1" id="KW-0812">Transmembrane</keyword>
<dbReference type="PRINTS" id="PR00702">
    <property type="entry name" value="ACRIFLAVINRP"/>
</dbReference>
<evidence type="ECO:0000313" key="3">
    <source>
        <dbReference type="Proteomes" id="UP000594688"/>
    </source>
</evidence>
<feature type="transmembrane region" description="Helical" evidence="1">
    <location>
        <begin position="1025"/>
        <end position="1049"/>
    </location>
</feature>
<feature type="transmembrane region" description="Helical" evidence="1">
    <location>
        <begin position="918"/>
        <end position="942"/>
    </location>
</feature>
<dbReference type="Proteomes" id="UP000594688">
    <property type="component" value="Chromosome"/>
</dbReference>
<feature type="transmembrane region" description="Helical" evidence="1">
    <location>
        <begin position="391"/>
        <end position="415"/>
    </location>
</feature>
<dbReference type="EMBL" id="CP048685">
    <property type="protein sequence ID" value="QPJ63022.1"/>
    <property type="molecule type" value="Genomic_DNA"/>
</dbReference>
<dbReference type="Gene3D" id="3.30.2090.10">
    <property type="entry name" value="Multidrug efflux transporter AcrB TolC docking domain, DN and DC subdomains"/>
    <property type="match status" value="2"/>
</dbReference>
<dbReference type="SUPFAM" id="SSF82714">
    <property type="entry name" value="Multidrug efflux transporter AcrB TolC docking domain, DN and DC subdomains"/>
    <property type="match status" value="1"/>
</dbReference>
<dbReference type="GO" id="GO:0005886">
    <property type="term" value="C:plasma membrane"/>
    <property type="evidence" value="ECO:0007669"/>
    <property type="project" value="TreeGrafter"/>
</dbReference>
<dbReference type="Gene3D" id="3.30.70.1440">
    <property type="entry name" value="Multidrug efflux transporter AcrB pore domain"/>
    <property type="match status" value="1"/>
</dbReference>
<dbReference type="SUPFAM" id="SSF82693">
    <property type="entry name" value="Multidrug efflux transporter AcrB pore domain, PN1, PN2, PC1 and PC2 subdomains"/>
    <property type="match status" value="2"/>
</dbReference>